<dbReference type="RefSeq" id="WP_002708468.1">
    <property type="nucleotide sequence ID" value="NZ_JH651384.1"/>
</dbReference>
<keyword evidence="2" id="KW-1185">Reference proteome</keyword>
<evidence type="ECO:0000313" key="1">
    <source>
        <dbReference type="EMBL" id="EIJ34540.1"/>
    </source>
</evidence>
<protein>
    <submittedName>
        <fullName evidence="1">Uncharacterized protein</fullName>
    </submittedName>
</protein>
<dbReference type="EMBL" id="JH651384">
    <property type="protein sequence ID" value="EIJ34540.1"/>
    <property type="molecule type" value="Genomic_DNA"/>
</dbReference>
<gene>
    <name evidence="1" type="ORF">Thini_1966</name>
</gene>
<name>A0A656HGM7_THINJ</name>
<proteinExistence type="predicted"/>
<accession>A0A656HGM7</accession>
<organism evidence="1 2">
    <name type="scientific">Thiothrix nivea (strain ATCC 35100 / DSM 5205 / JP2)</name>
    <dbReference type="NCBI Taxonomy" id="870187"/>
    <lineage>
        <taxon>Bacteria</taxon>
        <taxon>Pseudomonadati</taxon>
        <taxon>Pseudomonadota</taxon>
        <taxon>Gammaproteobacteria</taxon>
        <taxon>Thiotrichales</taxon>
        <taxon>Thiotrichaceae</taxon>
        <taxon>Thiothrix</taxon>
    </lineage>
</organism>
<reference evidence="2" key="1">
    <citation type="journal article" date="2011" name="Stand. Genomic Sci.">
        <title>Genome sequence of the filamentous, gliding Thiothrix nivea neotype strain (JP2(T)).</title>
        <authorList>
            <person name="Lapidus A."/>
            <person name="Nolan M."/>
            <person name="Lucas S."/>
            <person name="Glavina Del Rio T."/>
            <person name="Tice H."/>
            <person name="Cheng J.F."/>
            <person name="Tapia R."/>
            <person name="Han C."/>
            <person name="Goodwin L."/>
            <person name="Pitluck S."/>
            <person name="Liolios K."/>
            <person name="Pagani I."/>
            <person name="Ivanova N."/>
            <person name="Huntemann M."/>
            <person name="Mavromatis K."/>
            <person name="Mikhailova N."/>
            <person name="Pati A."/>
            <person name="Chen A."/>
            <person name="Palaniappan K."/>
            <person name="Land M."/>
            <person name="Brambilla E.M."/>
            <person name="Rohde M."/>
            <person name="Abt B."/>
            <person name="Verbarg S."/>
            <person name="Goker M."/>
            <person name="Bristow J."/>
            <person name="Eisen J.A."/>
            <person name="Markowitz V."/>
            <person name="Hugenholtz P."/>
            <person name="Kyrpides N.C."/>
            <person name="Klenk H.P."/>
            <person name="Woyke T."/>
        </authorList>
    </citation>
    <scope>NUCLEOTIDE SEQUENCE [LARGE SCALE GENOMIC DNA]</scope>
    <source>
        <strain evidence="2">ATCC 35100 / DSM 5205 / JP2</strain>
    </source>
</reference>
<dbReference type="Proteomes" id="UP000005317">
    <property type="component" value="Unassembled WGS sequence"/>
</dbReference>
<dbReference type="AlphaFoldDB" id="A0A656HGM7"/>
<sequence>MSHECTHKCVMEFPPAFKDQLTATIGVDLLEAPEYAPVNIIKKGQKYVVRVCVELNAQIKKLICADWCICVAAESIGIGQEGEICETLCMDNCNPEPDCIDIEVPGEWLGEGDVKCGRVFYMVVTVVALDKCDKKPIGIAGFCRVGPVMVFGD</sequence>
<evidence type="ECO:0000313" key="2">
    <source>
        <dbReference type="Proteomes" id="UP000005317"/>
    </source>
</evidence>